<evidence type="ECO:0000313" key="6">
    <source>
        <dbReference type="EMBL" id="EKC44879.1"/>
    </source>
</evidence>
<dbReference type="GO" id="GO:0005524">
    <property type="term" value="F:ATP binding"/>
    <property type="evidence" value="ECO:0007669"/>
    <property type="project" value="UniProtKB-KW"/>
</dbReference>
<keyword evidence="3 6" id="KW-0067">ATP-binding</keyword>
<dbReference type="PANTHER" id="PTHR19211:SF14">
    <property type="entry name" value="ATP-BINDING CASSETTE SUB-FAMILY F MEMBER 1"/>
    <property type="match status" value="1"/>
</dbReference>
<dbReference type="InterPro" id="IPR032781">
    <property type="entry name" value="ABC_tran_Xtn"/>
</dbReference>
<reference evidence="6" key="1">
    <citation type="journal article" date="2013" name="Environ. Microbiol.">
        <title>Microbiota from the distal guts of lean and obese adolescents exhibit partial functional redundancy besides clear differences in community structure.</title>
        <authorList>
            <person name="Ferrer M."/>
            <person name="Ruiz A."/>
            <person name="Lanza F."/>
            <person name="Haange S.B."/>
            <person name="Oberbach A."/>
            <person name="Till H."/>
            <person name="Bargiela R."/>
            <person name="Campoy C."/>
            <person name="Segura M.T."/>
            <person name="Richter M."/>
            <person name="von Bergen M."/>
            <person name="Seifert J."/>
            <person name="Suarez A."/>
        </authorList>
    </citation>
    <scope>NUCLEOTIDE SEQUENCE</scope>
</reference>
<evidence type="ECO:0000256" key="3">
    <source>
        <dbReference type="ARBA" id="ARBA00022840"/>
    </source>
</evidence>
<comment type="caution">
    <text evidence="6">The sequence shown here is derived from an EMBL/GenBank/DDBJ whole genome shotgun (WGS) entry which is preliminary data.</text>
</comment>
<dbReference type="EMBL" id="AJWZ01011523">
    <property type="protein sequence ID" value="EKC44879.1"/>
    <property type="molecule type" value="Genomic_DNA"/>
</dbReference>
<accession>K1RMX3</accession>
<feature type="non-terminal residue" evidence="6">
    <location>
        <position position="224"/>
    </location>
</feature>
<dbReference type="InterPro" id="IPR027417">
    <property type="entry name" value="P-loop_NTPase"/>
</dbReference>
<evidence type="ECO:0000256" key="2">
    <source>
        <dbReference type="ARBA" id="ARBA00022741"/>
    </source>
</evidence>
<dbReference type="Pfam" id="PF12848">
    <property type="entry name" value="ABC_tran_Xtn"/>
    <property type="match status" value="1"/>
</dbReference>
<protein>
    <submittedName>
        <fullName evidence="6">ABC transporter ATP-binding protein</fullName>
    </submittedName>
</protein>
<dbReference type="GO" id="GO:0016887">
    <property type="term" value="F:ATP hydrolysis activity"/>
    <property type="evidence" value="ECO:0007669"/>
    <property type="project" value="InterPro"/>
</dbReference>
<evidence type="ECO:0000256" key="1">
    <source>
        <dbReference type="ARBA" id="ARBA00022737"/>
    </source>
</evidence>
<keyword evidence="1" id="KW-0677">Repeat</keyword>
<dbReference type="SUPFAM" id="SSF52540">
    <property type="entry name" value="P-loop containing nucleoside triphosphate hydrolases"/>
    <property type="match status" value="1"/>
</dbReference>
<dbReference type="InterPro" id="IPR003439">
    <property type="entry name" value="ABC_transporter-like_ATP-bd"/>
</dbReference>
<dbReference type="AlphaFoldDB" id="K1RMX3"/>
<evidence type="ECO:0000259" key="5">
    <source>
        <dbReference type="Pfam" id="PF12848"/>
    </source>
</evidence>
<feature type="non-terminal residue" evidence="6">
    <location>
        <position position="1"/>
    </location>
</feature>
<feature type="domain" description="ABC-transporter extension" evidence="5">
    <location>
        <begin position="1"/>
        <end position="49"/>
    </location>
</feature>
<proteinExistence type="predicted"/>
<evidence type="ECO:0000259" key="4">
    <source>
        <dbReference type="Pfam" id="PF00005"/>
    </source>
</evidence>
<gene>
    <name evidence="6" type="ORF">OBE_17243</name>
</gene>
<dbReference type="Gene3D" id="3.40.50.300">
    <property type="entry name" value="P-loop containing nucleotide triphosphate hydrolases"/>
    <property type="match status" value="1"/>
</dbReference>
<sequence length="224" mass="24944">QSELAAMRDYVAKNLAKSSSSNSVGSRVKALEKMELQAKPNPKQKEVHFKFEYDFEPHKVVLSCKDVGIYVGNAATGKQLYENISLEVLKGEKIAIIGKNGVGKSSFLKAVLKKIPYTGQIKFGGNVKVAYFDQELGDLNLDDTVIEAVHRAYPTKTEFEIRSALGRLLIEDEAVFKRVRDLSGANRAKVAFCIIMFKRANVLIFDEPTNHLDYIAKEALDDAL</sequence>
<name>K1RMX3_9ZZZZ</name>
<dbReference type="PANTHER" id="PTHR19211">
    <property type="entry name" value="ATP-BINDING TRANSPORT PROTEIN-RELATED"/>
    <property type="match status" value="1"/>
</dbReference>
<dbReference type="Pfam" id="PF00005">
    <property type="entry name" value="ABC_tran"/>
    <property type="match status" value="1"/>
</dbReference>
<feature type="domain" description="ABC transporter" evidence="4">
    <location>
        <begin position="82"/>
        <end position="210"/>
    </location>
</feature>
<organism evidence="6">
    <name type="scientific">human gut metagenome</name>
    <dbReference type="NCBI Taxonomy" id="408170"/>
    <lineage>
        <taxon>unclassified sequences</taxon>
        <taxon>metagenomes</taxon>
        <taxon>organismal metagenomes</taxon>
    </lineage>
</organism>
<keyword evidence="2" id="KW-0547">Nucleotide-binding</keyword>
<dbReference type="InterPro" id="IPR050611">
    <property type="entry name" value="ABCF"/>
</dbReference>